<reference evidence="1 3" key="2">
    <citation type="submission" date="2018-12" db="EMBL/GenBank/DDBJ databases">
        <title>Streptomyces griseoviridis F1-27 complete genome.</title>
        <authorList>
            <person name="Mariita R.M."/>
            <person name="Sello J.K."/>
        </authorList>
    </citation>
    <scope>NUCLEOTIDE SEQUENCE [LARGE SCALE GENOMIC DNA]</scope>
    <source>
        <strain evidence="1 3">F1-27</strain>
    </source>
</reference>
<name>A0A3S9ZMQ2_STRGD</name>
<dbReference type="Gene3D" id="3.40.630.30">
    <property type="match status" value="1"/>
</dbReference>
<dbReference type="Proteomes" id="UP000271291">
    <property type="component" value="Chromosome"/>
</dbReference>
<organism evidence="1 3">
    <name type="scientific">Streptomyces griseoviridis</name>
    <dbReference type="NCBI Taxonomy" id="45398"/>
    <lineage>
        <taxon>Bacteria</taxon>
        <taxon>Bacillati</taxon>
        <taxon>Actinomycetota</taxon>
        <taxon>Actinomycetes</taxon>
        <taxon>Kitasatosporales</taxon>
        <taxon>Streptomycetaceae</taxon>
        <taxon>Streptomyces</taxon>
    </lineage>
</organism>
<dbReference type="KEGG" id="sgd:ELQ87_34845"/>
<dbReference type="InterPro" id="IPR036514">
    <property type="entry name" value="SGNH_hydro_sf"/>
</dbReference>
<sequence>MTGTDADALLARVDALLGDPTATDPGLGDELARCDDPLLLCEAGLLLADVTADRVRRAAPRRTTPLRIAVAATFTADGVVPLLRTALLAAGLDSEIHLCPYDRLGDQLTDPASELTAFRPDITLCLQHSGALLPADWDPTDLDGVRATLLERAAATVRAAAAFAARTGSAVLLHTVPLPRPDRDTVIGYRSRAALGRIWRETNTLLLRAGEEHDGLYTADLEAALADTEGPARDERRYRHGRMAWTPHAELACAREASAFARAVTGLGRKVLVLDLDNTLWGGVVGDDGPTGIELGTLYPGDCYTDLQRRALALRRQGVLLAVCSKNDAGPVDEVLSGHPDMVLRPDDFVAVLADWQPKDSRIAALAEELALGLDAFAFADDSAFECGLVGGSLPQVDVVHLDGDPADHSSKVLDPARWAQLGTTTTDIERTALYRRRRDRHRFGAAHDSAEEYLTGLGIRVQVRPVDPYTLPRLVQLASRTNQFNMTGAAHGEAVTRRMADSADHAVLTVEVTDRFGAEGVVGGVWVDRGPDSWRVRNMVLSCRVLSRGVERAVLQHVTDLARAAGATLVEADFTPTGRNGPAARLYPEAGLARTDGDGARYRARLDALGTLTPDWIALTPKEALDHA</sequence>
<dbReference type="AlphaFoldDB" id="A0A3S9ZMQ2"/>
<evidence type="ECO:0000313" key="3">
    <source>
        <dbReference type="Proteomes" id="UP000271291"/>
    </source>
</evidence>
<dbReference type="EMBL" id="CP034687">
    <property type="protein sequence ID" value="AZS88843.1"/>
    <property type="molecule type" value="Genomic_DNA"/>
</dbReference>
<evidence type="ECO:0000313" key="2">
    <source>
        <dbReference type="EMBL" id="QCN84317.1"/>
    </source>
</evidence>
<dbReference type="InterPro" id="IPR016181">
    <property type="entry name" value="Acyl_CoA_acyltransferase"/>
</dbReference>
<dbReference type="NCBIfam" id="TIGR01681">
    <property type="entry name" value="HAD-SF-IIIC"/>
    <property type="match status" value="1"/>
</dbReference>
<dbReference type="SUPFAM" id="SSF55729">
    <property type="entry name" value="Acyl-CoA N-acyltransferases (Nat)"/>
    <property type="match status" value="1"/>
</dbReference>
<keyword evidence="4" id="KW-1185">Reference proteome</keyword>
<accession>A0A3S9ZMQ2</accession>
<dbReference type="EMBL" id="CP029078">
    <property type="protein sequence ID" value="QCN84317.1"/>
    <property type="molecule type" value="Genomic_DNA"/>
</dbReference>
<dbReference type="NCBIfam" id="TIGR01686">
    <property type="entry name" value="FkbH"/>
    <property type="match status" value="1"/>
</dbReference>
<evidence type="ECO:0000313" key="4">
    <source>
        <dbReference type="Proteomes" id="UP000501753"/>
    </source>
</evidence>
<dbReference type="InterPro" id="IPR036412">
    <property type="entry name" value="HAD-like_sf"/>
</dbReference>
<dbReference type="Gene3D" id="3.40.50.1110">
    <property type="entry name" value="SGNH hydrolase"/>
    <property type="match status" value="1"/>
</dbReference>
<proteinExistence type="predicted"/>
<dbReference type="InterPro" id="IPR010037">
    <property type="entry name" value="FkbH_domain"/>
</dbReference>
<dbReference type="InterPro" id="IPR010033">
    <property type="entry name" value="HAD_SF_ppase_IIIC"/>
</dbReference>
<gene>
    <name evidence="2" type="ORF">DDJ31_04415</name>
    <name evidence="1" type="ORF">ELQ87_34845</name>
</gene>
<dbReference type="InterPro" id="IPR023214">
    <property type="entry name" value="HAD_sf"/>
</dbReference>
<dbReference type="Gene3D" id="3.40.50.1000">
    <property type="entry name" value="HAD superfamily/HAD-like"/>
    <property type="match status" value="1"/>
</dbReference>
<protein>
    <submittedName>
        <fullName evidence="1">HAD-IIIC family phosphatase</fullName>
    </submittedName>
</protein>
<dbReference type="SUPFAM" id="SSF56784">
    <property type="entry name" value="HAD-like"/>
    <property type="match status" value="1"/>
</dbReference>
<reference evidence="2 4" key="1">
    <citation type="submission" date="2018-04" db="EMBL/GenBank/DDBJ databases">
        <title>Complete genome sequences of Streptomyces griseoviridis K61 and characterization of antagonistic properties of biological control agents.</title>
        <authorList>
            <person name="Mariita R.M."/>
            <person name="Sello J.K."/>
        </authorList>
    </citation>
    <scope>NUCLEOTIDE SEQUENCE [LARGE SCALE GENOMIC DNA]</scope>
    <source>
        <strain evidence="2 4">K61</strain>
    </source>
</reference>
<evidence type="ECO:0000313" key="1">
    <source>
        <dbReference type="EMBL" id="AZS88843.1"/>
    </source>
</evidence>
<dbReference type="OrthoDB" id="323926at2"/>
<dbReference type="Proteomes" id="UP000501753">
    <property type="component" value="Chromosome"/>
</dbReference>
<dbReference type="RefSeq" id="WP_127181613.1">
    <property type="nucleotide sequence ID" value="NZ_CP029078.1"/>
</dbReference>